<dbReference type="InterPro" id="IPR036075">
    <property type="entry name" value="ARMT-1-like_metal-bd_sf"/>
</dbReference>
<dbReference type="PIRSF" id="PIRSF006593">
    <property type="entry name" value="UCP006593"/>
    <property type="match status" value="1"/>
</dbReference>
<proteinExistence type="predicted"/>
<dbReference type="SUPFAM" id="SSF111321">
    <property type="entry name" value="AF1104-like"/>
    <property type="match status" value="1"/>
</dbReference>
<sequence length="288" mass="32353">MLMSERCSECLLGRIEYECRLVTDDENVIRQAVEDCRRMVSEAKKHAGPAPEISSALHRHACSILGNSDPYRKIKEMNNKDALELEEKIEKELVSLHDYCLAASIGNTLDYGSLEHEVTGNLYEFFREEFSKGFTVENIADFEPLCRNILYLCDNSGEIVFDRLLIKYLKENGARVVVVVRRNPIINDATMKDAIELGLDKIADKVLTNTEEIAELGVNLSLIPKELEEEIGNADLIISKGMANYESLSELKKTHSLPPVAYLMMVKCEPIAEDIGIPKGSRIACLVK</sequence>
<dbReference type="GeneID" id="9744218"/>
<dbReference type="OrthoDB" id="359165at2157"/>
<accession>E1RHV8</accession>
<evidence type="ECO:0000313" key="2">
    <source>
        <dbReference type="EMBL" id="ADN36496.1"/>
    </source>
</evidence>
<name>E1RHV8_METP4</name>
<dbReference type="EMBL" id="CP002117">
    <property type="protein sequence ID" value="ADN36496.1"/>
    <property type="molecule type" value="Genomic_DNA"/>
</dbReference>
<evidence type="ECO:0000259" key="1">
    <source>
        <dbReference type="Pfam" id="PF01937"/>
    </source>
</evidence>
<dbReference type="Gene3D" id="1.10.285.20">
    <property type="entry name" value="Uncharacterised protein PF01937, DUF89, domain 2"/>
    <property type="match status" value="1"/>
</dbReference>
<organism evidence="2 3">
    <name type="scientific">Methanolacinia petrolearia (strain DSM 11571 / OCM 486 / SEBR 4847)</name>
    <name type="common">Methanoplanus petrolearius</name>
    <dbReference type="NCBI Taxonomy" id="679926"/>
    <lineage>
        <taxon>Archaea</taxon>
        <taxon>Methanobacteriati</taxon>
        <taxon>Methanobacteriota</taxon>
        <taxon>Stenosarchaea group</taxon>
        <taxon>Methanomicrobia</taxon>
        <taxon>Methanomicrobiales</taxon>
        <taxon>Methanomicrobiaceae</taxon>
        <taxon>Methanolacinia</taxon>
    </lineage>
</organism>
<dbReference type="Proteomes" id="UP000006565">
    <property type="component" value="Chromosome"/>
</dbReference>
<dbReference type="AlphaFoldDB" id="E1RHV8"/>
<dbReference type="InterPro" id="IPR002791">
    <property type="entry name" value="ARMT1-like_metal-bd"/>
</dbReference>
<dbReference type="Gene3D" id="1.10.8.380">
    <property type="entry name" value="Uncharacterised protein PF01937, DUF89, domain 1"/>
    <property type="match status" value="1"/>
</dbReference>
<dbReference type="InterPro" id="IPR014444">
    <property type="entry name" value="PH1575-like"/>
</dbReference>
<dbReference type="RefSeq" id="WP_013329673.1">
    <property type="nucleotide sequence ID" value="NC_014507.1"/>
</dbReference>
<dbReference type="eggNOG" id="arCOG04410">
    <property type="taxonomic scope" value="Archaea"/>
</dbReference>
<evidence type="ECO:0000313" key="3">
    <source>
        <dbReference type="Proteomes" id="UP000006565"/>
    </source>
</evidence>
<dbReference type="Pfam" id="PF01937">
    <property type="entry name" value="ARMT1-like_dom"/>
    <property type="match status" value="1"/>
</dbReference>
<dbReference type="Gene3D" id="3.40.50.10880">
    <property type="entry name" value="Uncharacterised protein PF01937, DUF89, domain 3"/>
    <property type="match status" value="1"/>
</dbReference>
<dbReference type="STRING" id="679926.Mpet_1743"/>
<keyword evidence="3" id="KW-1185">Reference proteome</keyword>
<feature type="domain" description="Damage-control phosphatase ARMT1-like metal-binding" evidence="1">
    <location>
        <begin position="4"/>
        <end position="282"/>
    </location>
</feature>
<gene>
    <name evidence="2" type="ordered locus">Mpet_1743</name>
</gene>
<protein>
    <recommendedName>
        <fullName evidence="1">Damage-control phosphatase ARMT1-like metal-binding domain-containing protein</fullName>
    </recommendedName>
</protein>
<dbReference type="HOGENOM" id="CLU_071520_1_0_2"/>
<reference evidence="2 3" key="1">
    <citation type="journal article" date="2010" name="Stand. Genomic Sci.">
        <title>Complete genome sequence of Methanoplanus petrolearius type strain (SEBR 4847).</title>
        <authorList>
            <person name="Brambilla E."/>
            <person name="Djao O.D."/>
            <person name="Daligault H."/>
            <person name="Lapidus A."/>
            <person name="Lucas S."/>
            <person name="Hammon N."/>
            <person name="Nolan M."/>
            <person name="Tice H."/>
            <person name="Cheng J.F."/>
            <person name="Han C."/>
            <person name="Tapia R."/>
            <person name="Goodwin L."/>
            <person name="Pitluck S."/>
            <person name="Liolios K."/>
            <person name="Ivanova N."/>
            <person name="Mavromatis K."/>
            <person name="Mikhailova N."/>
            <person name="Pati A."/>
            <person name="Chen A."/>
            <person name="Palaniappan K."/>
            <person name="Land M."/>
            <person name="Hauser L."/>
            <person name="Chang Y.J."/>
            <person name="Jeffries C.D."/>
            <person name="Rohde M."/>
            <person name="Spring S."/>
            <person name="Sikorski J."/>
            <person name="Goker M."/>
            <person name="Woyke T."/>
            <person name="Bristow J."/>
            <person name="Eisen J.A."/>
            <person name="Markowitz V."/>
            <person name="Hugenholtz P."/>
            <person name="Kyrpides N.C."/>
            <person name="Klenk H.P."/>
        </authorList>
    </citation>
    <scope>NUCLEOTIDE SEQUENCE [LARGE SCALE GENOMIC DNA]</scope>
    <source>
        <strain evidence="3">DSM 11571 / OCM 486 / SEBR 4847</strain>
    </source>
</reference>
<dbReference type="KEGG" id="mpi:Mpet_1743"/>